<dbReference type="AlphaFoldDB" id="A0A7C1HX90"/>
<gene>
    <name evidence="1" type="ORF">ENO04_05590</name>
</gene>
<reference evidence="1" key="1">
    <citation type="journal article" date="2020" name="mSystems">
        <title>Genome- and Community-Level Interaction Insights into Carbon Utilization and Element Cycling Functions of Hydrothermarchaeota in Hydrothermal Sediment.</title>
        <authorList>
            <person name="Zhou Z."/>
            <person name="Liu Y."/>
            <person name="Xu W."/>
            <person name="Pan J."/>
            <person name="Luo Z.H."/>
            <person name="Li M."/>
        </authorList>
    </citation>
    <scope>NUCLEOTIDE SEQUENCE [LARGE SCALE GENOMIC DNA]</scope>
    <source>
        <strain evidence="1">SpSt-123</strain>
    </source>
</reference>
<evidence type="ECO:0000313" key="1">
    <source>
        <dbReference type="EMBL" id="HDS11066.1"/>
    </source>
</evidence>
<comment type="caution">
    <text evidence="1">The sequence shown here is derived from an EMBL/GenBank/DDBJ whole genome shotgun (WGS) entry which is preliminary data.</text>
</comment>
<proteinExistence type="predicted"/>
<organism evidence="1">
    <name type="scientific">Fervidicoccus fontis</name>
    <dbReference type="NCBI Taxonomy" id="683846"/>
    <lineage>
        <taxon>Archaea</taxon>
        <taxon>Thermoproteota</taxon>
        <taxon>Thermoprotei</taxon>
        <taxon>Fervidicoccales</taxon>
        <taxon>Fervidicoccaceae</taxon>
        <taxon>Fervidicoccus</taxon>
    </lineage>
</organism>
<accession>A0A7C1HX90</accession>
<name>A0A7C1HX90_9CREN</name>
<dbReference type="EMBL" id="DSDY01000166">
    <property type="protein sequence ID" value="HDS11066.1"/>
    <property type="molecule type" value="Genomic_DNA"/>
</dbReference>
<sequence length="93" mass="10823">MVSEEESRRRYVKGAIISALLLYRHWRKKGLTKNEAFKRSVKQALGMIEVSGLSREGVIDVLEDFRKILDEIKNELTSQSLNYKNEKPRTGNR</sequence>
<protein>
    <submittedName>
        <fullName evidence="1">Uncharacterized protein</fullName>
    </submittedName>
</protein>